<sequence length="378" mass="42633">MLNYGQAVGDAGVARRMRKVFRRLPPSVRKDPVRMAEVYGNRLFDVQLRRVRDEASFVRSNFSVGLTIDSGKFEDLTKRTTLISDTLLLSHGWTAPYREVGEHNPTEWGVMMGAANEVRTRQYTLPREGDGHWRHRQVNYTALSYGMHCPDLAALGTWLLHAEPLLKAGLAWYLPSYSTRGQQMVQGVRQPPQAVQQVAAVDYIIRNGRLIDPSESNPVKDRLIRPVLEIDLPFIEGVTLKDFSKITTAEFDSYRGFRNFLRSSFLSMDQALNGEQTQIELTKLRLEIEDQVQAMRVEFLAARRKRVWAVTGAVAASTAALLIAVNGSVLERVLTTLGFTTAGTFWGAITARVENSPHVMKSGKWYYVWILSKKSSAL</sequence>
<dbReference type="RefSeq" id="WP_148717929.1">
    <property type="nucleotide sequence ID" value="NZ_CP157807.1"/>
</dbReference>
<dbReference type="Proteomes" id="UP000530530">
    <property type="component" value="Unassembled WGS sequence"/>
</dbReference>
<comment type="caution">
    <text evidence="2">The sequence shown here is derived from an EMBL/GenBank/DDBJ whole genome shotgun (WGS) entry which is preliminary data.</text>
</comment>
<gene>
    <name evidence="2" type="ORF">BJY27_009703</name>
</gene>
<keyword evidence="1" id="KW-1133">Transmembrane helix</keyword>
<reference evidence="2 3" key="1">
    <citation type="submission" date="2020-08" db="EMBL/GenBank/DDBJ databases">
        <title>Sequencing the genomes of 1000 actinobacteria strains.</title>
        <authorList>
            <person name="Klenk H.-P."/>
        </authorList>
    </citation>
    <scope>NUCLEOTIDE SEQUENCE [LARGE SCALE GENOMIC DNA]</scope>
    <source>
        <strain evidence="2 3">DSM 41530</strain>
    </source>
</reference>
<accession>A0ABR6M2X9</accession>
<keyword evidence="3" id="KW-1185">Reference proteome</keyword>
<keyword evidence="1" id="KW-0812">Transmembrane</keyword>
<keyword evidence="1" id="KW-0472">Membrane</keyword>
<evidence type="ECO:0000313" key="3">
    <source>
        <dbReference type="Proteomes" id="UP000530530"/>
    </source>
</evidence>
<evidence type="ECO:0000313" key="2">
    <source>
        <dbReference type="EMBL" id="MBB4788656.1"/>
    </source>
</evidence>
<protein>
    <submittedName>
        <fullName evidence="2">Uncharacterized protein</fullName>
    </submittedName>
</protein>
<dbReference type="EMBL" id="JACHNG010000002">
    <property type="protein sequence ID" value="MBB4788656.1"/>
    <property type="molecule type" value="Genomic_DNA"/>
</dbReference>
<feature type="transmembrane region" description="Helical" evidence="1">
    <location>
        <begin position="307"/>
        <end position="327"/>
    </location>
</feature>
<proteinExistence type="predicted"/>
<evidence type="ECO:0000256" key="1">
    <source>
        <dbReference type="SAM" id="Phobius"/>
    </source>
</evidence>
<organism evidence="2 3">
    <name type="scientific">Streptomyces rapamycinicus</name>
    <dbReference type="NCBI Taxonomy" id="1226757"/>
    <lineage>
        <taxon>Bacteria</taxon>
        <taxon>Bacillati</taxon>
        <taxon>Actinomycetota</taxon>
        <taxon>Actinomycetes</taxon>
        <taxon>Kitasatosporales</taxon>
        <taxon>Streptomycetaceae</taxon>
        <taxon>Streptomyces</taxon>
        <taxon>Streptomyces violaceusniger group</taxon>
    </lineage>
</organism>
<name>A0ABR6M2X9_9ACTN</name>